<dbReference type="CDD" id="cd03255">
    <property type="entry name" value="ABC_MJ0796_LolCDE_FtsE"/>
    <property type="match status" value="1"/>
</dbReference>
<evidence type="ECO:0000313" key="7">
    <source>
        <dbReference type="Proteomes" id="UP000289794"/>
    </source>
</evidence>
<keyword evidence="2" id="KW-0813">Transport</keyword>
<evidence type="ECO:0000259" key="5">
    <source>
        <dbReference type="PROSITE" id="PS50893"/>
    </source>
</evidence>
<dbReference type="GO" id="GO:0022857">
    <property type="term" value="F:transmembrane transporter activity"/>
    <property type="evidence" value="ECO:0007669"/>
    <property type="project" value="UniProtKB-ARBA"/>
</dbReference>
<accession>A0A4V0Z8A6</accession>
<gene>
    <name evidence="6" type="primary">yxdL_7</name>
    <name evidence="6" type="ORF">PMF13cell1_05207</name>
</gene>
<dbReference type="InterPro" id="IPR003439">
    <property type="entry name" value="ABC_transporter-like_ATP-bd"/>
</dbReference>
<dbReference type="KEGG" id="bpro:PMF13cell1_05207"/>
<feature type="domain" description="ABC transporter" evidence="5">
    <location>
        <begin position="2"/>
        <end position="241"/>
    </location>
</feature>
<evidence type="ECO:0000256" key="4">
    <source>
        <dbReference type="ARBA" id="ARBA00022840"/>
    </source>
</evidence>
<dbReference type="AlphaFoldDB" id="A0A4V0Z8A6"/>
<dbReference type="PANTHER" id="PTHR42798">
    <property type="entry name" value="LIPOPROTEIN-RELEASING SYSTEM ATP-BINDING PROTEIN LOLD"/>
    <property type="match status" value="1"/>
</dbReference>
<dbReference type="SUPFAM" id="SSF52540">
    <property type="entry name" value="P-loop containing nucleoside triphosphate hydrolases"/>
    <property type="match status" value="1"/>
</dbReference>
<dbReference type="InterPro" id="IPR003593">
    <property type="entry name" value="AAA+_ATPase"/>
</dbReference>
<organism evidence="6 7">
    <name type="scientific">Blautia producta</name>
    <dbReference type="NCBI Taxonomy" id="33035"/>
    <lineage>
        <taxon>Bacteria</taxon>
        <taxon>Bacillati</taxon>
        <taxon>Bacillota</taxon>
        <taxon>Clostridia</taxon>
        <taxon>Lachnospirales</taxon>
        <taxon>Lachnospiraceae</taxon>
        <taxon>Blautia</taxon>
    </lineage>
</organism>
<dbReference type="GO" id="GO:0098796">
    <property type="term" value="C:membrane protein complex"/>
    <property type="evidence" value="ECO:0007669"/>
    <property type="project" value="UniProtKB-ARBA"/>
</dbReference>
<evidence type="ECO:0000256" key="1">
    <source>
        <dbReference type="ARBA" id="ARBA00005417"/>
    </source>
</evidence>
<keyword evidence="3" id="KW-0547">Nucleotide-binding</keyword>
<reference evidence="6 7" key="1">
    <citation type="submission" date="2019-01" db="EMBL/GenBank/DDBJ databases">
        <title>PMF-metabolizing Aryl O-demethylase.</title>
        <authorList>
            <person name="Kim M."/>
        </authorList>
    </citation>
    <scope>NUCLEOTIDE SEQUENCE [LARGE SCALE GENOMIC DNA]</scope>
    <source>
        <strain evidence="6 7">PMF1</strain>
    </source>
</reference>
<comment type="similarity">
    <text evidence="1">Belongs to the ABC transporter superfamily.</text>
</comment>
<dbReference type="InterPro" id="IPR017911">
    <property type="entry name" value="MacB-like_ATP-bd"/>
</dbReference>
<dbReference type="SMART" id="SM00382">
    <property type="entry name" value="AAA"/>
    <property type="match status" value="1"/>
</dbReference>
<protein>
    <submittedName>
        <fullName evidence="6">ABC transporter ATP-binding protein YxdL</fullName>
    </submittedName>
</protein>
<evidence type="ECO:0000256" key="2">
    <source>
        <dbReference type="ARBA" id="ARBA00022448"/>
    </source>
</evidence>
<proteinExistence type="inferred from homology"/>
<dbReference type="Gene3D" id="3.40.50.300">
    <property type="entry name" value="P-loop containing nucleotide triphosphate hydrolases"/>
    <property type="match status" value="1"/>
</dbReference>
<dbReference type="FunFam" id="3.40.50.300:FF:000032">
    <property type="entry name" value="Export ABC transporter ATP-binding protein"/>
    <property type="match status" value="1"/>
</dbReference>
<dbReference type="PROSITE" id="PS50893">
    <property type="entry name" value="ABC_TRANSPORTER_2"/>
    <property type="match status" value="1"/>
</dbReference>
<dbReference type="InterPro" id="IPR027417">
    <property type="entry name" value="P-loop_NTPase"/>
</dbReference>
<dbReference type="RefSeq" id="WP_130182633.1">
    <property type="nucleotide sequence ID" value="NZ_CP035945.1"/>
</dbReference>
<dbReference type="EMBL" id="CP035945">
    <property type="protein sequence ID" value="QBE99628.1"/>
    <property type="molecule type" value="Genomic_DNA"/>
</dbReference>
<evidence type="ECO:0000313" key="6">
    <source>
        <dbReference type="EMBL" id="QBE99628.1"/>
    </source>
</evidence>
<dbReference type="Pfam" id="PF00005">
    <property type="entry name" value="ABC_tran"/>
    <property type="match status" value="1"/>
</dbReference>
<sequence>MLQVNHLYKSYKTGNTTYEVLKDVSFSIEEGEFVAVMGPSGSGKTTLLNCISCFIPHDKGEILLDGVNISNMKEEQIAKIRNEKLGFVFQDFMLLDGLNVFENVCVPKVIHQEPYRQMETKAEKLLKMFDIADIAKKFPAEISGGQKQRTAVARALMNNPLLILADEPTGNLDSRSSEAVIGAFLDAQKELNATTFMVTHDSFSASYCDRVIVMKDGRVYTELTSNGDHRQFMEELLDVLRKMNGGE</sequence>
<name>A0A4V0Z8A6_9FIRM</name>
<dbReference type="GO" id="GO:0005524">
    <property type="term" value="F:ATP binding"/>
    <property type="evidence" value="ECO:0007669"/>
    <property type="project" value="UniProtKB-KW"/>
</dbReference>
<dbReference type="Proteomes" id="UP000289794">
    <property type="component" value="Chromosome"/>
</dbReference>
<evidence type="ECO:0000256" key="3">
    <source>
        <dbReference type="ARBA" id="ARBA00022741"/>
    </source>
</evidence>
<keyword evidence="4 6" id="KW-0067">ATP-binding</keyword>
<dbReference type="PANTHER" id="PTHR42798:SF7">
    <property type="entry name" value="ALPHA-D-RIBOSE 1-METHYLPHOSPHONATE 5-TRIPHOSPHATE SYNTHASE SUBUNIT PHNL"/>
    <property type="match status" value="1"/>
</dbReference>
<dbReference type="GO" id="GO:0016887">
    <property type="term" value="F:ATP hydrolysis activity"/>
    <property type="evidence" value="ECO:0007669"/>
    <property type="project" value="InterPro"/>
</dbReference>